<feature type="region of interest" description="Disordered" evidence="1">
    <location>
        <begin position="107"/>
        <end position="191"/>
    </location>
</feature>
<sequence length="191" mass="19585">MSEIEYVFGTGDGVPHGWSSPPDLALGGALDAVRLDFDGDGLLDDALWDADRDGIAELAALDLTDDGVLDHFYTDPTDLGTWNHEVTGVPEDAAAEPLGWVVRGEGRGGSLWTEPQGRVGPLGIEPEGGAEADGGATSAASAPVAGPDISWPVSPCLLAPQPGTDPPPPPRSPAPAQLPLPEFPRSVPVAS</sequence>
<dbReference type="RefSeq" id="WP_378613495.1">
    <property type="nucleotide sequence ID" value="NZ_JBHSAX010000014.1"/>
</dbReference>
<name>A0ABV8DW77_9NOCA</name>
<organism evidence="2 3">
    <name type="scientific">Nocardia jiangsuensis</name>
    <dbReference type="NCBI Taxonomy" id="1691563"/>
    <lineage>
        <taxon>Bacteria</taxon>
        <taxon>Bacillati</taxon>
        <taxon>Actinomycetota</taxon>
        <taxon>Actinomycetes</taxon>
        <taxon>Mycobacteriales</taxon>
        <taxon>Nocardiaceae</taxon>
        <taxon>Nocardia</taxon>
    </lineage>
</organism>
<dbReference type="Proteomes" id="UP001595696">
    <property type="component" value="Unassembled WGS sequence"/>
</dbReference>
<keyword evidence="3" id="KW-1185">Reference proteome</keyword>
<feature type="compositionally biased region" description="Pro residues" evidence="1">
    <location>
        <begin position="163"/>
        <end position="182"/>
    </location>
</feature>
<accession>A0ABV8DW77</accession>
<proteinExistence type="predicted"/>
<gene>
    <name evidence="2" type="ORF">ACFO0B_17300</name>
</gene>
<feature type="compositionally biased region" description="Low complexity" evidence="1">
    <location>
        <begin position="127"/>
        <end position="142"/>
    </location>
</feature>
<evidence type="ECO:0000313" key="2">
    <source>
        <dbReference type="EMBL" id="MFC3963752.1"/>
    </source>
</evidence>
<reference evidence="3" key="1">
    <citation type="journal article" date="2019" name="Int. J. Syst. Evol. Microbiol.">
        <title>The Global Catalogue of Microorganisms (GCM) 10K type strain sequencing project: providing services to taxonomists for standard genome sequencing and annotation.</title>
        <authorList>
            <consortium name="The Broad Institute Genomics Platform"/>
            <consortium name="The Broad Institute Genome Sequencing Center for Infectious Disease"/>
            <person name="Wu L."/>
            <person name="Ma J."/>
        </authorList>
    </citation>
    <scope>NUCLEOTIDE SEQUENCE [LARGE SCALE GENOMIC DNA]</scope>
    <source>
        <strain evidence="3">CGMCC 4.7330</strain>
    </source>
</reference>
<comment type="caution">
    <text evidence="2">The sequence shown here is derived from an EMBL/GenBank/DDBJ whole genome shotgun (WGS) entry which is preliminary data.</text>
</comment>
<evidence type="ECO:0008006" key="4">
    <source>
        <dbReference type="Google" id="ProtNLM"/>
    </source>
</evidence>
<evidence type="ECO:0000313" key="3">
    <source>
        <dbReference type="Proteomes" id="UP001595696"/>
    </source>
</evidence>
<evidence type="ECO:0000256" key="1">
    <source>
        <dbReference type="SAM" id="MobiDB-lite"/>
    </source>
</evidence>
<dbReference type="EMBL" id="JBHSAX010000014">
    <property type="protein sequence ID" value="MFC3963752.1"/>
    <property type="molecule type" value="Genomic_DNA"/>
</dbReference>
<protein>
    <recommendedName>
        <fullName evidence="4">VCBS repeat protein</fullName>
    </recommendedName>
</protein>